<name>A0ABD1K448_9TELE</name>
<proteinExistence type="predicted"/>
<sequence>MMSVFFPTTSKSLTSTPLKSKDRGVYRSKSVEYDSTEESTYSLLSPIYHDSFEGSDDDLEVGHLNEGLDNLGVSAEGDRHTVPHGDGKSHIHRKVAEVKFDKSSISLQNLSAWEQWLVNKAKEERLKSEQKALEEHTLLEKQLQEQREKQQKRLQTEAKIQEWLKMKRQLEKQAKERKERQKQEEIEKEKQKQKEIERKAQEKYKEWLLKKKQEENERKEREKEEAALKEAEEKERGRRAEETFQQWLREQTKNRPKRNTSPKGYDNLNYPSPSFYNPIPWKPIHIPPPEKPPRVRRTSRRKLPGPPKLQSTPRLTCRSRDTLSFACKRR</sequence>
<dbReference type="Proteomes" id="UP001591681">
    <property type="component" value="Unassembled WGS sequence"/>
</dbReference>
<feature type="region of interest" description="Disordered" evidence="1">
    <location>
        <begin position="170"/>
        <end position="195"/>
    </location>
</feature>
<accession>A0ABD1K448</accession>
<keyword evidence="4" id="KW-1185">Reference proteome</keyword>
<feature type="domain" description="Coiled-coil" evidence="2">
    <location>
        <begin position="110"/>
        <end position="281"/>
    </location>
</feature>
<dbReference type="AlphaFoldDB" id="A0ABD1K448"/>
<evidence type="ECO:0000313" key="3">
    <source>
        <dbReference type="EMBL" id="KAL2093902.1"/>
    </source>
</evidence>
<organism evidence="3 4">
    <name type="scientific">Coilia grayii</name>
    <name type="common">Gray's grenadier anchovy</name>
    <dbReference type="NCBI Taxonomy" id="363190"/>
    <lineage>
        <taxon>Eukaryota</taxon>
        <taxon>Metazoa</taxon>
        <taxon>Chordata</taxon>
        <taxon>Craniata</taxon>
        <taxon>Vertebrata</taxon>
        <taxon>Euteleostomi</taxon>
        <taxon>Actinopterygii</taxon>
        <taxon>Neopterygii</taxon>
        <taxon>Teleostei</taxon>
        <taxon>Clupei</taxon>
        <taxon>Clupeiformes</taxon>
        <taxon>Clupeoidei</taxon>
        <taxon>Engraulidae</taxon>
        <taxon>Coilinae</taxon>
        <taxon>Coilia</taxon>
    </lineage>
</organism>
<feature type="compositionally biased region" description="Low complexity" evidence="1">
    <location>
        <begin position="7"/>
        <end position="18"/>
    </location>
</feature>
<comment type="caution">
    <text evidence="3">The sequence shown here is derived from an EMBL/GenBank/DDBJ whole genome shotgun (WGS) entry which is preliminary data.</text>
</comment>
<feature type="region of interest" description="Disordered" evidence="1">
    <location>
        <begin position="208"/>
        <end position="330"/>
    </location>
</feature>
<dbReference type="EMBL" id="JBHFQA010000009">
    <property type="protein sequence ID" value="KAL2093902.1"/>
    <property type="molecule type" value="Genomic_DNA"/>
</dbReference>
<dbReference type="Pfam" id="PF13904">
    <property type="entry name" value="CCDC34"/>
    <property type="match status" value="1"/>
</dbReference>
<evidence type="ECO:0000259" key="2">
    <source>
        <dbReference type="Pfam" id="PF13904"/>
    </source>
</evidence>
<dbReference type="InterPro" id="IPR025259">
    <property type="entry name" value="CCDC34/181"/>
</dbReference>
<dbReference type="PANTHER" id="PTHR23247:SF2">
    <property type="entry name" value="COILED-COIL DOMAIN-CONTAINING PROTEIN 34"/>
    <property type="match status" value="1"/>
</dbReference>
<gene>
    <name evidence="3" type="ORF">ACEWY4_011214</name>
</gene>
<reference evidence="3 4" key="1">
    <citation type="submission" date="2024-09" db="EMBL/GenBank/DDBJ databases">
        <title>A chromosome-level genome assembly of Gray's grenadier anchovy, Coilia grayii.</title>
        <authorList>
            <person name="Fu Z."/>
        </authorList>
    </citation>
    <scope>NUCLEOTIDE SEQUENCE [LARGE SCALE GENOMIC DNA]</scope>
    <source>
        <strain evidence="3">G4</strain>
        <tissue evidence="3">Muscle</tissue>
    </source>
</reference>
<protein>
    <recommendedName>
        <fullName evidence="2">Coiled-coil domain-containing protein</fullName>
    </recommendedName>
</protein>
<feature type="compositionally biased region" description="Basic and acidic residues" evidence="1">
    <location>
        <begin position="208"/>
        <end position="242"/>
    </location>
</feature>
<dbReference type="InterPro" id="IPR045323">
    <property type="entry name" value="CCDC34"/>
</dbReference>
<feature type="compositionally biased region" description="Basic residues" evidence="1">
    <location>
        <begin position="294"/>
        <end position="303"/>
    </location>
</feature>
<evidence type="ECO:0000256" key="1">
    <source>
        <dbReference type="SAM" id="MobiDB-lite"/>
    </source>
</evidence>
<feature type="region of interest" description="Disordered" evidence="1">
    <location>
        <begin position="1"/>
        <end position="22"/>
    </location>
</feature>
<evidence type="ECO:0000313" key="4">
    <source>
        <dbReference type="Proteomes" id="UP001591681"/>
    </source>
</evidence>
<dbReference type="PANTHER" id="PTHR23247">
    <property type="entry name" value="NY-REN-41 ANTIGEN L15 -RELATED"/>
    <property type="match status" value="1"/>
</dbReference>